<name>A0A509EMF2_9HYPH</name>
<dbReference type="AlphaFoldDB" id="A0A509EMF2"/>
<gene>
    <name evidence="1" type="ORF">MET9862_05228</name>
</gene>
<dbReference type="RefSeq" id="WP_142585891.1">
    <property type="nucleotide sequence ID" value="NZ_CABFPH010000137.1"/>
</dbReference>
<accession>A0A509EMF2</accession>
<organism evidence="1 2">
    <name type="scientific">Methylobacterium symbioticum</name>
    <dbReference type="NCBI Taxonomy" id="2584084"/>
    <lineage>
        <taxon>Bacteria</taxon>
        <taxon>Pseudomonadati</taxon>
        <taxon>Pseudomonadota</taxon>
        <taxon>Alphaproteobacteria</taxon>
        <taxon>Hyphomicrobiales</taxon>
        <taxon>Methylobacteriaceae</taxon>
        <taxon>Methylobacterium</taxon>
    </lineage>
</organism>
<reference evidence="1 2" key="1">
    <citation type="submission" date="2019-06" db="EMBL/GenBank/DDBJ databases">
        <authorList>
            <person name="Rodrigo-Torres L."/>
            <person name="Arahal R. D."/>
            <person name="Lucena T."/>
        </authorList>
    </citation>
    <scope>NUCLEOTIDE SEQUENCE [LARGE SCALE GENOMIC DNA]</scope>
    <source>
        <strain evidence="1 2">SB0023/3</strain>
    </source>
</reference>
<keyword evidence="2" id="KW-1185">Reference proteome</keyword>
<sequence length="73" mass="8097">MKPEDLDQRAKLRLWPGYGPAHTARSQDFATLREALAAAAVALERHEGQPWITTEAGDILSPRWIRAHVTGGH</sequence>
<evidence type="ECO:0000313" key="2">
    <source>
        <dbReference type="Proteomes" id="UP000410984"/>
    </source>
</evidence>
<dbReference type="EMBL" id="CABFPH010000137">
    <property type="protein sequence ID" value="VUD74595.1"/>
    <property type="molecule type" value="Genomic_DNA"/>
</dbReference>
<dbReference type="Proteomes" id="UP000410984">
    <property type="component" value="Unassembled WGS sequence"/>
</dbReference>
<proteinExistence type="predicted"/>
<protein>
    <submittedName>
        <fullName evidence="1">Uncharacterized protein</fullName>
    </submittedName>
</protein>
<evidence type="ECO:0000313" key="1">
    <source>
        <dbReference type="EMBL" id="VUD74595.1"/>
    </source>
</evidence>